<evidence type="ECO:0000256" key="1">
    <source>
        <dbReference type="ARBA" id="ARBA00009431"/>
    </source>
</evidence>
<dbReference type="PRINTS" id="PR00724">
    <property type="entry name" value="CRBOXYPTASEC"/>
</dbReference>
<dbReference type="GO" id="GO:0004185">
    <property type="term" value="F:serine-type carboxypeptidase activity"/>
    <property type="evidence" value="ECO:0007669"/>
    <property type="project" value="UniProtKB-UniRule"/>
</dbReference>
<feature type="signal peptide" evidence="5">
    <location>
        <begin position="1"/>
        <end position="17"/>
    </location>
</feature>
<organism evidence="6">
    <name type="scientific">Capitella teleta</name>
    <name type="common">Polychaete worm</name>
    <dbReference type="NCBI Taxonomy" id="283909"/>
    <lineage>
        <taxon>Eukaryota</taxon>
        <taxon>Metazoa</taxon>
        <taxon>Spiralia</taxon>
        <taxon>Lophotrochozoa</taxon>
        <taxon>Annelida</taxon>
        <taxon>Polychaeta</taxon>
        <taxon>Sedentaria</taxon>
        <taxon>Scolecida</taxon>
        <taxon>Capitellidae</taxon>
        <taxon>Capitella</taxon>
    </lineage>
</organism>
<keyword evidence="8" id="KW-1185">Reference proteome</keyword>
<dbReference type="EMBL" id="AMQN01002443">
    <property type="status" value="NOT_ANNOTATED_CDS"/>
    <property type="molecule type" value="Genomic_DNA"/>
</dbReference>
<dbReference type="Pfam" id="PF00450">
    <property type="entry name" value="Peptidase_S10"/>
    <property type="match status" value="1"/>
</dbReference>
<keyword evidence="5" id="KW-0732">Signal</keyword>
<evidence type="ECO:0000313" key="7">
    <source>
        <dbReference type="EnsemblMetazoa" id="CapteP32896"/>
    </source>
</evidence>
<dbReference type="PANTHER" id="PTHR11802:SF201">
    <property type="entry name" value="CARBOXYPEPTIDASE"/>
    <property type="match status" value="1"/>
</dbReference>
<feature type="chain" id="PRO_5008452536" description="Carboxypeptidase" evidence="5">
    <location>
        <begin position="18"/>
        <end position="478"/>
    </location>
</feature>
<dbReference type="Proteomes" id="UP000014760">
    <property type="component" value="Unassembled WGS sequence"/>
</dbReference>
<dbReference type="MEROPS" id="S10.002"/>
<keyword evidence="4 5" id="KW-0378">Hydrolase</keyword>
<evidence type="ECO:0000313" key="6">
    <source>
        <dbReference type="EMBL" id="ELT95115.1"/>
    </source>
</evidence>
<keyword evidence="3 5" id="KW-0645">Protease</keyword>
<dbReference type="EnsemblMetazoa" id="CapteT32896">
    <property type="protein sequence ID" value="CapteP32896"/>
    <property type="gene ID" value="CapteG32896"/>
</dbReference>
<name>R7TVS9_CAPTE</name>
<evidence type="ECO:0000256" key="4">
    <source>
        <dbReference type="ARBA" id="ARBA00022801"/>
    </source>
</evidence>
<dbReference type="PROSITE" id="PS00131">
    <property type="entry name" value="CARBOXYPEPT_SER_SER"/>
    <property type="match status" value="1"/>
</dbReference>
<dbReference type="STRING" id="283909.R7TVS9"/>
<dbReference type="AlphaFoldDB" id="R7TVS9"/>
<dbReference type="Gene3D" id="3.40.50.1820">
    <property type="entry name" value="alpha/beta hydrolase"/>
    <property type="match status" value="1"/>
</dbReference>
<dbReference type="SUPFAM" id="SSF53474">
    <property type="entry name" value="alpha/beta-Hydrolases"/>
    <property type="match status" value="1"/>
</dbReference>
<feature type="non-terminal residue" evidence="6">
    <location>
        <position position="1"/>
    </location>
</feature>
<dbReference type="FunFam" id="3.40.50.1820:FF:000335">
    <property type="entry name" value="Carboxypeptidase"/>
    <property type="match status" value="1"/>
</dbReference>
<keyword evidence="2 5" id="KW-0121">Carboxypeptidase</keyword>
<dbReference type="EC" id="3.4.16.-" evidence="5"/>
<dbReference type="GO" id="GO:1904715">
    <property type="term" value="P:negative regulation of chaperone-mediated autophagy"/>
    <property type="evidence" value="ECO:0007669"/>
    <property type="project" value="UniProtKB-ARBA"/>
</dbReference>
<dbReference type="HOGENOM" id="CLU_008523_13_3_1"/>
<feature type="non-terminal residue" evidence="6">
    <location>
        <position position="478"/>
    </location>
</feature>
<dbReference type="EMBL" id="KB309217">
    <property type="protein sequence ID" value="ELT95115.1"/>
    <property type="molecule type" value="Genomic_DNA"/>
</dbReference>
<dbReference type="PANTHER" id="PTHR11802">
    <property type="entry name" value="SERINE PROTEASE FAMILY S10 SERINE CARBOXYPEPTIDASE"/>
    <property type="match status" value="1"/>
</dbReference>
<dbReference type="InterPro" id="IPR018202">
    <property type="entry name" value="Ser_caboxypep_ser_AS"/>
</dbReference>
<sequence>ELIVTTALLYAVIATVATDTAERDLIVNLPGLDVQPEFKQYSGYVSADGYRQFHYWLVESQRNPEQDPLILWLNGGPGCSSISGFLVEHGPFTSRYVNQLNLHLHFSQNANVVYLESPGGVGYSYSPSSNVNKTGDYHSAENNYFAMRSFFEKFPAFKGRAFYITGESYAGIYVPLLAHWVTSDDDMNLKGIAIGNGVLDLAFDLDSLPQMLYSHGMISTDLWVLLRAQCCQKEHAFGCSFTSSLEFNPSVCQRVLENVVNLSWTSGVNPYNVLDSCAGGAESVMPNKTEHNHRAKMNYNFDKKVNIAVTEVNARENPIENEIEENVISCLNDTLTTNYMNLPEVREALHIPRHLAKWQICNENITTEYERQVSTVKEQILELLSKDIRVLIYNGETDLACNVIGNAWFVSDLGLKREHENQAWFYEDTLGNSQIGGFIDRYQNLDFVTFRGAGHFVPADKPSLALQVINSFIDGDDY</sequence>
<reference evidence="6 8" key="2">
    <citation type="journal article" date="2013" name="Nature">
        <title>Insights into bilaterian evolution from three spiralian genomes.</title>
        <authorList>
            <person name="Simakov O."/>
            <person name="Marletaz F."/>
            <person name="Cho S.J."/>
            <person name="Edsinger-Gonzales E."/>
            <person name="Havlak P."/>
            <person name="Hellsten U."/>
            <person name="Kuo D.H."/>
            <person name="Larsson T."/>
            <person name="Lv J."/>
            <person name="Arendt D."/>
            <person name="Savage R."/>
            <person name="Osoegawa K."/>
            <person name="de Jong P."/>
            <person name="Grimwood J."/>
            <person name="Chapman J.A."/>
            <person name="Shapiro H."/>
            <person name="Aerts A."/>
            <person name="Otillar R.P."/>
            <person name="Terry A.Y."/>
            <person name="Boore J.L."/>
            <person name="Grigoriev I.V."/>
            <person name="Lindberg D.R."/>
            <person name="Seaver E.C."/>
            <person name="Weisblat D.A."/>
            <person name="Putnam N.H."/>
            <person name="Rokhsar D.S."/>
        </authorList>
    </citation>
    <scope>NUCLEOTIDE SEQUENCE</scope>
    <source>
        <strain evidence="6 8">I ESC-2004</strain>
    </source>
</reference>
<reference evidence="7" key="3">
    <citation type="submission" date="2015-06" db="UniProtKB">
        <authorList>
            <consortium name="EnsemblMetazoa"/>
        </authorList>
    </citation>
    <scope>IDENTIFICATION</scope>
</reference>
<accession>R7TVS9</accession>
<evidence type="ECO:0000256" key="2">
    <source>
        <dbReference type="ARBA" id="ARBA00022645"/>
    </source>
</evidence>
<gene>
    <name evidence="6" type="ORF">CAPTEDRAFT_32896</name>
</gene>
<evidence type="ECO:0000256" key="3">
    <source>
        <dbReference type="ARBA" id="ARBA00022670"/>
    </source>
</evidence>
<dbReference type="GO" id="GO:0006508">
    <property type="term" value="P:proteolysis"/>
    <property type="evidence" value="ECO:0007669"/>
    <property type="project" value="UniProtKB-KW"/>
</dbReference>
<reference evidence="8" key="1">
    <citation type="submission" date="2012-12" db="EMBL/GenBank/DDBJ databases">
        <authorList>
            <person name="Hellsten U."/>
            <person name="Grimwood J."/>
            <person name="Chapman J.A."/>
            <person name="Shapiro H."/>
            <person name="Aerts A."/>
            <person name="Otillar R.P."/>
            <person name="Terry A.Y."/>
            <person name="Boore J.L."/>
            <person name="Simakov O."/>
            <person name="Marletaz F."/>
            <person name="Cho S.-J."/>
            <person name="Edsinger-Gonzales E."/>
            <person name="Havlak P."/>
            <person name="Kuo D.-H."/>
            <person name="Larsson T."/>
            <person name="Lv J."/>
            <person name="Arendt D."/>
            <person name="Savage R."/>
            <person name="Osoegawa K."/>
            <person name="de Jong P."/>
            <person name="Lindberg D.R."/>
            <person name="Seaver E.C."/>
            <person name="Weisblat D.A."/>
            <person name="Putnam N.H."/>
            <person name="Grigoriev I.V."/>
            <person name="Rokhsar D.S."/>
        </authorList>
    </citation>
    <scope>NUCLEOTIDE SEQUENCE</scope>
    <source>
        <strain evidence="8">I ESC-2004</strain>
    </source>
</reference>
<evidence type="ECO:0000313" key="8">
    <source>
        <dbReference type="Proteomes" id="UP000014760"/>
    </source>
</evidence>
<comment type="similarity">
    <text evidence="1 5">Belongs to the peptidase S10 family.</text>
</comment>
<proteinExistence type="inferred from homology"/>
<dbReference type="GO" id="GO:0031647">
    <property type="term" value="P:regulation of protein stability"/>
    <property type="evidence" value="ECO:0007669"/>
    <property type="project" value="UniProtKB-ARBA"/>
</dbReference>
<evidence type="ECO:0000256" key="5">
    <source>
        <dbReference type="RuleBase" id="RU361156"/>
    </source>
</evidence>
<dbReference type="InterPro" id="IPR001563">
    <property type="entry name" value="Peptidase_S10"/>
</dbReference>
<dbReference type="InterPro" id="IPR029058">
    <property type="entry name" value="AB_hydrolase_fold"/>
</dbReference>
<dbReference type="OrthoDB" id="443318at2759"/>
<protein>
    <recommendedName>
        <fullName evidence="5">Carboxypeptidase</fullName>
        <ecNumber evidence="5">3.4.16.-</ecNumber>
    </recommendedName>
</protein>
<dbReference type="OMA" id="WYTGGQV"/>
<dbReference type="EMBL" id="AMQN01002444">
    <property type="status" value="NOT_ANNOTATED_CDS"/>
    <property type="molecule type" value="Genomic_DNA"/>
</dbReference>
<dbReference type="FunFam" id="3.40.50.12670:FF:000002">
    <property type="entry name" value="Carboxypeptidase"/>
    <property type="match status" value="1"/>
</dbReference>